<reference evidence="2 3" key="1">
    <citation type="journal article" date="2024" name="Nat. Commun.">
        <title>Phylogenomics reveals the evolutionary origins of lichenization in chlorophyte algae.</title>
        <authorList>
            <person name="Puginier C."/>
            <person name="Libourel C."/>
            <person name="Otte J."/>
            <person name="Skaloud P."/>
            <person name="Haon M."/>
            <person name="Grisel S."/>
            <person name="Petersen M."/>
            <person name="Berrin J.G."/>
            <person name="Delaux P.M."/>
            <person name="Dal Grande F."/>
            <person name="Keller J."/>
        </authorList>
    </citation>
    <scope>NUCLEOTIDE SEQUENCE [LARGE SCALE GENOMIC DNA]</scope>
    <source>
        <strain evidence="2 3">SAG 2043</strain>
    </source>
</reference>
<dbReference type="InterPro" id="IPR012466">
    <property type="entry name" value="NECAP_PHear"/>
</dbReference>
<organism evidence="2 3">
    <name type="scientific">[Myrmecia] bisecta</name>
    <dbReference type="NCBI Taxonomy" id="41462"/>
    <lineage>
        <taxon>Eukaryota</taxon>
        <taxon>Viridiplantae</taxon>
        <taxon>Chlorophyta</taxon>
        <taxon>core chlorophytes</taxon>
        <taxon>Trebouxiophyceae</taxon>
        <taxon>Trebouxiales</taxon>
        <taxon>Trebouxiaceae</taxon>
        <taxon>Myrmecia</taxon>
    </lineage>
</organism>
<dbReference type="CDD" id="cd13228">
    <property type="entry name" value="PHear_NECAP"/>
    <property type="match status" value="1"/>
</dbReference>
<dbReference type="SUPFAM" id="SSF50729">
    <property type="entry name" value="PH domain-like"/>
    <property type="match status" value="1"/>
</dbReference>
<dbReference type="PANTHER" id="PTHR12847:SF9">
    <property type="entry name" value="NECAP-LIKE PROTEIN CG9132"/>
    <property type="match status" value="1"/>
</dbReference>
<keyword evidence="3" id="KW-1185">Reference proteome</keyword>
<accession>A0AAW1PBW3</accession>
<name>A0AAW1PBW3_9CHLO</name>
<proteinExistence type="predicted"/>
<dbReference type="InterPro" id="IPR011993">
    <property type="entry name" value="PH-like_dom_sf"/>
</dbReference>
<dbReference type="GO" id="GO:0006897">
    <property type="term" value="P:endocytosis"/>
    <property type="evidence" value="ECO:0007669"/>
    <property type="project" value="InterPro"/>
</dbReference>
<comment type="caution">
    <text evidence="2">The sequence shown here is derived from an EMBL/GenBank/DDBJ whole genome shotgun (WGS) entry which is preliminary data.</text>
</comment>
<evidence type="ECO:0000259" key="1">
    <source>
        <dbReference type="Pfam" id="PF07933"/>
    </source>
</evidence>
<dbReference type="PANTHER" id="PTHR12847">
    <property type="entry name" value="ATP-BINDING CASSETTE ABC TRANSPORTER-RELATED"/>
    <property type="match status" value="1"/>
</dbReference>
<dbReference type="Pfam" id="PF07933">
    <property type="entry name" value="DUF1681"/>
    <property type="match status" value="1"/>
</dbReference>
<dbReference type="EMBL" id="JALJOR010000016">
    <property type="protein sequence ID" value="KAK9805274.1"/>
    <property type="molecule type" value="Genomic_DNA"/>
</dbReference>
<sequence length="296" mass="32149">MMTSTEDETPRVELVTFSCKECYIYKIPPASTVGHRAELWDVDHWLQEVVLSVVTCREDCVVRLLDLKTGDLFAECPVPNDAPLATAVEPVVDSSRYFVLRVADRQAGRHAFIGIGFRERTQASDFNAALHEHLQYLRRKREAEEMREAFTAPDSESDGVATSSLKDLSLKAGETITLRLANATTPPSGAKQAKQGARLASKLAGRSPLLVPTINAVAGKDGGLVPLLSQPPSADRAFSSPRRTMSHDSMRASVERAHLMPVLSGQNSQLARPASPIAEVIGGWEAAAEVADGYQE</sequence>
<dbReference type="GO" id="GO:0030125">
    <property type="term" value="C:clathrin vesicle coat"/>
    <property type="evidence" value="ECO:0007669"/>
    <property type="project" value="TreeGrafter"/>
</dbReference>
<gene>
    <name evidence="2" type="ORF">WJX72_010397</name>
</gene>
<feature type="domain" description="NECAP PHear" evidence="1">
    <location>
        <begin position="13"/>
        <end position="180"/>
    </location>
</feature>
<dbReference type="Gene3D" id="2.30.29.30">
    <property type="entry name" value="Pleckstrin-homology domain (PH domain)/Phosphotyrosine-binding domain (PTB)"/>
    <property type="match status" value="1"/>
</dbReference>
<evidence type="ECO:0000313" key="2">
    <source>
        <dbReference type="EMBL" id="KAK9805274.1"/>
    </source>
</evidence>
<dbReference type="Proteomes" id="UP001489004">
    <property type="component" value="Unassembled WGS sequence"/>
</dbReference>
<protein>
    <recommendedName>
        <fullName evidence="1">NECAP PHear domain-containing protein</fullName>
    </recommendedName>
</protein>
<evidence type="ECO:0000313" key="3">
    <source>
        <dbReference type="Proteomes" id="UP001489004"/>
    </source>
</evidence>
<dbReference type="AlphaFoldDB" id="A0AAW1PBW3"/>